<keyword evidence="3 4" id="KW-0012">Acyltransferase</keyword>
<dbReference type="GO" id="GO:0008914">
    <property type="term" value="F:leucyl-tRNA--protein transferase activity"/>
    <property type="evidence" value="ECO:0007669"/>
    <property type="project" value="UniProtKB-UniRule"/>
</dbReference>
<dbReference type="GO" id="GO:0005737">
    <property type="term" value="C:cytoplasm"/>
    <property type="evidence" value="ECO:0007669"/>
    <property type="project" value="UniProtKB-SubCell"/>
</dbReference>
<comment type="function">
    <text evidence="4">Functions in the N-end rule pathway of protein degradation where it conjugates Leu, Phe and, less efficiently, Met from aminoacyl-tRNAs to the N-termini of proteins containing an N-terminal arginine or lysine.</text>
</comment>
<comment type="similarity">
    <text evidence="4">Belongs to the L/F-transferase family.</text>
</comment>
<organism evidence="5 6">
    <name type="scientific">Rubricella aquisinus</name>
    <dbReference type="NCBI Taxonomy" id="2028108"/>
    <lineage>
        <taxon>Bacteria</taxon>
        <taxon>Pseudomonadati</taxon>
        <taxon>Pseudomonadota</taxon>
        <taxon>Alphaproteobacteria</taxon>
        <taxon>Rhodobacterales</taxon>
        <taxon>Paracoccaceae</taxon>
        <taxon>Rubricella</taxon>
    </lineage>
</organism>
<evidence type="ECO:0000256" key="3">
    <source>
        <dbReference type="ARBA" id="ARBA00023315"/>
    </source>
</evidence>
<comment type="catalytic activity">
    <reaction evidence="4">
        <text>L-phenylalanyl-tRNA(Phe) + an N-terminal L-alpha-aminoacyl-[protein] = an N-terminal L-phenylalanyl-L-alpha-aminoacyl-[protein] + tRNA(Phe)</text>
        <dbReference type="Rhea" id="RHEA:43632"/>
        <dbReference type="Rhea" id="RHEA-COMP:9668"/>
        <dbReference type="Rhea" id="RHEA-COMP:9699"/>
        <dbReference type="Rhea" id="RHEA-COMP:10636"/>
        <dbReference type="Rhea" id="RHEA-COMP:10637"/>
        <dbReference type="ChEBI" id="CHEBI:78442"/>
        <dbReference type="ChEBI" id="CHEBI:78531"/>
        <dbReference type="ChEBI" id="CHEBI:78597"/>
        <dbReference type="ChEBI" id="CHEBI:83561"/>
        <dbReference type="EC" id="2.3.2.6"/>
    </reaction>
</comment>
<dbReference type="EMBL" id="JACIJS010000002">
    <property type="protein sequence ID" value="MBB5514756.1"/>
    <property type="molecule type" value="Genomic_DNA"/>
</dbReference>
<comment type="caution">
    <text evidence="5">The sequence shown here is derived from an EMBL/GenBank/DDBJ whole genome shotgun (WGS) entry which is preliminary data.</text>
</comment>
<comment type="catalytic activity">
    <reaction evidence="4">
        <text>N-terminal L-arginyl-[protein] + L-leucyl-tRNA(Leu) = N-terminal L-leucyl-L-arginyl-[protein] + tRNA(Leu) + H(+)</text>
        <dbReference type="Rhea" id="RHEA:50416"/>
        <dbReference type="Rhea" id="RHEA-COMP:9613"/>
        <dbReference type="Rhea" id="RHEA-COMP:9622"/>
        <dbReference type="Rhea" id="RHEA-COMP:12672"/>
        <dbReference type="Rhea" id="RHEA-COMP:12673"/>
        <dbReference type="ChEBI" id="CHEBI:15378"/>
        <dbReference type="ChEBI" id="CHEBI:64719"/>
        <dbReference type="ChEBI" id="CHEBI:78442"/>
        <dbReference type="ChEBI" id="CHEBI:78494"/>
        <dbReference type="ChEBI" id="CHEBI:133044"/>
        <dbReference type="EC" id="2.3.2.6"/>
    </reaction>
</comment>
<comment type="subcellular location">
    <subcellularLocation>
        <location evidence="4">Cytoplasm</location>
    </subcellularLocation>
</comment>
<sequence>MPRDDFFEITPSLLLQAYASGVFPMAEPDDDTVRWIDPLARGIIPLDGLHISRSLKKQILRGGFRVTTDTCFEQVMRACADRDETWISEELIAAYVGLHQRGYAHSVEIWDEDGALIGGLYGVRIGAAFFGESMFSRARSASRIALVWLVAQLRTRGFTLLDTQFLTDHLVSMGAVEISRAEYHAHLYRALRRHSDWGALSIAASSAEVIQRATQMS</sequence>
<dbReference type="InterPro" id="IPR016181">
    <property type="entry name" value="Acyl_CoA_acyltransferase"/>
</dbReference>
<keyword evidence="2 4" id="KW-0808">Transferase</keyword>
<proteinExistence type="inferred from homology"/>
<keyword evidence="1 4" id="KW-0963">Cytoplasm</keyword>
<dbReference type="AlphaFoldDB" id="A0A840WYL3"/>
<evidence type="ECO:0000313" key="6">
    <source>
        <dbReference type="Proteomes" id="UP000553766"/>
    </source>
</evidence>
<dbReference type="InterPro" id="IPR042203">
    <property type="entry name" value="Leu/Phe-tRNA_Trfase_C"/>
</dbReference>
<dbReference type="PANTHER" id="PTHR30098:SF2">
    <property type="entry name" value="LEUCYL_PHENYLALANYL-TRNA--PROTEIN TRANSFERASE"/>
    <property type="match status" value="1"/>
</dbReference>
<evidence type="ECO:0000256" key="4">
    <source>
        <dbReference type="HAMAP-Rule" id="MF_00688"/>
    </source>
</evidence>
<dbReference type="NCBIfam" id="TIGR00667">
    <property type="entry name" value="aat"/>
    <property type="match status" value="1"/>
</dbReference>
<dbReference type="SUPFAM" id="SSF55729">
    <property type="entry name" value="Acyl-CoA N-acyltransferases (Nat)"/>
    <property type="match status" value="1"/>
</dbReference>
<evidence type="ECO:0000313" key="5">
    <source>
        <dbReference type="EMBL" id="MBB5514756.1"/>
    </source>
</evidence>
<keyword evidence="6" id="KW-1185">Reference proteome</keyword>
<reference evidence="5 6" key="1">
    <citation type="submission" date="2020-08" db="EMBL/GenBank/DDBJ databases">
        <title>Genomic Encyclopedia of Type Strains, Phase IV (KMG-IV): sequencing the most valuable type-strain genomes for metagenomic binning, comparative biology and taxonomic classification.</title>
        <authorList>
            <person name="Goeker M."/>
        </authorList>
    </citation>
    <scope>NUCLEOTIDE SEQUENCE [LARGE SCALE GENOMIC DNA]</scope>
    <source>
        <strain evidence="5 6">DSM 103377</strain>
    </source>
</reference>
<dbReference type="RefSeq" id="WP_184008689.1">
    <property type="nucleotide sequence ID" value="NZ_JACIJS010000002.1"/>
</dbReference>
<dbReference type="EC" id="2.3.2.6" evidence="4"/>
<evidence type="ECO:0000256" key="1">
    <source>
        <dbReference type="ARBA" id="ARBA00022490"/>
    </source>
</evidence>
<dbReference type="PANTHER" id="PTHR30098">
    <property type="entry name" value="LEUCYL/PHENYLALANYL-TRNA--PROTEIN TRANSFERASE"/>
    <property type="match status" value="1"/>
</dbReference>
<comment type="catalytic activity">
    <reaction evidence="4">
        <text>N-terminal L-lysyl-[protein] + L-leucyl-tRNA(Leu) = N-terminal L-leucyl-L-lysyl-[protein] + tRNA(Leu) + H(+)</text>
        <dbReference type="Rhea" id="RHEA:12340"/>
        <dbReference type="Rhea" id="RHEA-COMP:9613"/>
        <dbReference type="Rhea" id="RHEA-COMP:9622"/>
        <dbReference type="Rhea" id="RHEA-COMP:12670"/>
        <dbReference type="Rhea" id="RHEA-COMP:12671"/>
        <dbReference type="ChEBI" id="CHEBI:15378"/>
        <dbReference type="ChEBI" id="CHEBI:65249"/>
        <dbReference type="ChEBI" id="CHEBI:78442"/>
        <dbReference type="ChEBI" id="CHEBI:78494"/>
        <dbReference type="ChEBI" id="CHEBI:133043"/>
        <dbReference type="EC" id="2.3.2.6"/>
    </reaction>
</comment>
<gene>
    <name evidence="4" type="primary">aat</name>
    <name evidence="5" type="ORF">FHS89_000762</name>
</gene>
<dbReference type="Proteomes" id="UP000553766">
    <property type="component" value="Unassembled WGS sequence"/>
</dbReference>
<name>A0A840WYL3_9RHOB</name>
<dbReference type="Gene3D" id="3.40.630.70">
    <property type="entry name" value="Leucyl/phenylalanyl-tRNA-protein transferase, C-terminal domain"/>
    <property type="match status" value="1"/>
</dbReference>
<accession>A0A840WYL3</accession>
<dbReference type="InterPro" id="IPR004616">
    <property type="entry name" value="Leu/Phe-tRNA_Trfase"/>
</dbReference>
<protein>
    <recommendedName>
        <fullName evidence="4">Leucyl/phenylalanyl-tRNA--protein transferase</fullName>
        <ecNumber evidence="4">2.3.2.6</ecNumber>
    </recommendedName>
    <alternativeName>
        <fullName evidence="4">L/F-transferase</fullName>
    </alternativeName>
    <alternativeName>
        <fullName evidence="4">Leucyltransferase</fullName>
    </alternativeName>
    <alternativeName>
        <fullName evidence="4">Phenyalanyltransferase</fullName>
    </alternativeName>
</protein>
<evidence type="ECO:0000256" key="2">
    <source>
        <dbReference type="ARBA" id="ARBA00022679"/>
    </source>
</evidence>
<dbReference type="GO" id="GO:0030163">
    <property type="term" value="P:protein catabolic process"/>
    <property type="evidence" value="ECO:0007669"/>
    <property type="project" value="UniProtKB-UniRule"/>
</dbReference>
<dbReference type="Pfam" id="PF03588">
    <property type="entry name" value="Leu_Phe_trans"/>
    <property type="match status" value="1"/>
</dbReference>
<dbReference type="FunFam" id="3.40.630.70:FF:000001">
    <property type="entry name" value="Leucyl/phenylalanyl-tRNA--protein transferase"/>
    <property type="match status" value="1"/>
</dbReference>
<dbReference type="HAMAP" id="MF_00688">
    <property type="entry name" value="Leu_Phe_trans"/>
    <property type="match status" value="1"/>
</dbReference>